<gene>
    <name evidence="2" type="ORF">F511_40403</name>
</gene>
<keyword evidence="3" id="KW-1185">Reference proteome</keyword>
<accession>A0A2Z7ARJ1</accession>
<dbReference type="AlphaFoldDB" id="A0A2Z7ARJ1"/>
<feature type="compositionally biased region" description="Polar residues" evidence="1">
    <location>
        <begin position="184"/>
        <end position="195"/>
    </location>
</feature>
<dbReference type="EMBL" id="KV014542">
    <property type="protein sequence ID" value="KZV21999.1"/>
    <property type="molecule type" value="Genomic_DNA"/>
</dbReference>
<sequence>MRSVVASHGPGSNPRGNTTCNAILLQCFRFYRSSVFNILDRHCPPSSDVLPLNLAQKSQNSKIDQNGPDIVYRPENFTGCPRQARKLHGLPGTGPNQTLEEFNRHDIAGASSERRPPAAAPQEIFARQPRDVAPSVTHGRAQGAALNAHRPASSGALHVPSSPTSAQQASPEQTSQRDRRAISSRETAPSVTQLCATKGGQRAGSRVRRPRRAKSARRSGRSPSATGELRASMRKRRPSLTQNCATLAQKSGVVGRPLQDKRAAVCARACEEGGAVSFS</sequence>
<evidence type="ECO:0000313" key="3">
    <source>
        <dbReference type="Proteomes" id="UP000250235"/>
    </source>
</evidence>
<proteinExistence type="predicted"/>
<reference evidence="2 3" key="1">
    <citation type="journal article" date="2015" name="Proc. Natl. Acad. Sci. U.S.A.">
        <title>The resurrection genome of Boea hygrometrica: A blueprint for survival of dehydration.</title>
        <authorList>
            <person name="Xiao L."/>
            <person name="Yang G."/>
            <person name="Zhang L."/>
            <person name="Yang X."/>
            <person name="Zhao S."/>
            <person name="Ji Z."/>
            <person name="Zhou Q."/>
            <person name="Hu M."/>
            <person name="Wang Y."/>
            <person name="Chen M."/>
            <person name="Xu Y."/>
            <person name="Jin H."/>
            <person name="Xiao X."/>
            <person name="Hu G."/>
            <person name="Bao F."/>
            <person name="Hu Y."/>
            <person name="Wan P."/>
            <person name="Li L."/>
            <person name="Deng X."/>
            <person name="Kuang T."/>
            <person name="Xiang C."/>
            <person name="Zhu J.K."/>
            <person name="Oliver M.J."/>
            <person name="He Y."/>
        </authorList>
    </citation>
    <scope>NUCLEOTIDE SEQUENCE [LARGE SCALE GENOMIC DNA]</scope>
    <source>
        <strain evidence="3">cv. XS01</strain>
    </source>
</reference>
<name>A0A2Z7ARJ1_9LAMI</name>
<feature type="region of interest" description="Disordered" evidence="1">
    <location>
        <begin position="149"/>
        <end position="239"/>
    </location>
</feature>
<evidence type="ECO:0000313" key="2">
    <source>
        <dbReference type="EMBL" id="KZV21999.1"/>
    </source>
</evidence>
<evidence type="ECO:0000256" key="1">
    <source>
        <dbReference type="SAM" id="MobiDB-lite"/>
    </source>
</evidence>
<feature type="compositionally biased region" description="Low complexity" evidence="1">
    <location>
        <begin position="160"/>
        <end position="171"/>
    </location>
</feature>
<feature type="compositionally biased region" description="Basic residues" evidence="1">
    <location>
        <begin position="205"/>
        <end position="220"/>
    </location>
</feature>
<protein>
    <submittedName>
        <fullName evidence="2">Uncharacterized protein</fullName>
    </submittedName>
</protein>
<organism evidence="2 3">
    <name type="scientific">Dorcoceras hygrometricum</name>
    <dbReference type="NCBI Taxonomy" id="472368"/>
    <lineage>
        <taxon>Eukaryota</taxon>
        <taxon>Viridiplantae</taxon>
        <taxon>Streptophyta</taxon>
        <taxon>Embryophyta</taxon>
        <taxon>Tracheophyta</taxon>
        <taxon>Spermatophyta</taxon>
        <taxon>Magnoliopsida</taxon>
        <taxon>eudicotyledons</taxon>
        <taxon>Gunneridae</taxon>
        <taxon>Pentapetalae</taxon>
        <taxon>asterids</taxon>
        <taxon>lamiids</taxon>
        <taxon>Lamiales</taxon>
        <taxon>Gesneriaceae</taxon>
        <taxon>Didymocarpoideae</taxon>
        <taxon>Trichosporeae</taxon>
        <taxon>Loxocarpinae</taxon>
        <taxon>Dorcoceras</taxon>
    </lineage>
</organism>
<dbReference type="Proteomes" id="UP000250235">
    <property type="component" value="Unassembled WGS sequence"/>
</dbReference>